<dbReference type="GO" id="GO:0022904">
    <property type="term" value="P:respiratory electron transport chain"/>
    <property type="evidence" value="ECO:0007669"/>
    <property type="project" value="InterPro"/>
</dbReference>
<gene>
    <name evidence="15" type="ORF">GCM10007989_31340</name>
</gene>
<comment type="similarity">
    <text evidence="12">Belongs to the cytochrome b561 family.</text>
</comment>
<dbReference type="PANTHER" id="PTHR30529">
    <property type="entry name" value="CYTOCHROME B561"/>
    <property type="match status" value="1"/>
</dbReference>
<keyword evidence="9 13" id="KW-1133">Transmembrane helix</keyword>
<dbReference type="EMBL" id="BMZE01000003">
    <property type="protein sequence ID" value="GHA32949.1"/>
    <property type="molecule type" value="Genomic_DNA"/>
</dbReference>
<evidence type="ECO:0000256" key="6">
    <source>
        <dbReference type="ARBA" id="ARBA00022692"/>
    </source>
</evidence>
<keyword evidence="11 13" id="KW-0472">Membrane</keyword>
<evidence type="ECO:0000256" key="9">
    <source>
        <dbReference type="ARBA" id="ARBA00022989"/>
    </source>
</evidence>
<keyword evidence="10" id="KW-0408">Iron</keyword>
<reference evidence="15" key="2">
    <citation type="submission" date="2020-09" db="EMBL/GenBank/DDBJ databases">
        <authorList>
            <person name="Sun Q."/>
            <person name="Kim S."/>
        </authorList>
    </citation>
    <scope>NUCLEOTIDE SEQUENCE</scope>
    <source>
        <strain evidence="15">KCTC 32437</strain>
    </source>
</reference>
<comment type="cofactor">
    <cofactor evidence="1">
        <name>heme b</name>
        <dbReference type="ChEBI" id="CHEBI:60344"/>
    </cofactor>
</comment>
<evidence type="ECO:0000256" key="12">
    <source>
        <dbReference type="ARBA" id="ARBA00037975"/>
    </source>
</evidence>
<dbReference type="Pfam" id="PF01292">
    <property type="entry name" value="Ni_hydr_CYTB"/>
    <property type="match status" value="1"/>
</dbReference>
<dbReference type="AlphaFoldDB" id="A0A918SD53"/>
<dbReference type="Proteomes" id="UP000646579">
    <property type="component" value="Unassembled WGS sequence"/>
</dbReference>
<accession>A0A918SD53</accession>
<dbReference type="GO" id="GO:0020037">
    <property type="term" value="F:heme binding"/>
    <property type="evidence" value="ECO:0007669"/>
    <property type="project" value="TreeGrafter"/>
</dbReference>
<comment type="subcellular location">
    <subcellularLocation>
        <location evidence="2">Cell membrane</location>
        <topology evidence="2">Multi-pass membrane protein</topology>
    </subcellularLocation>
</comment>
<feature type="transmembrane region" description="Helical" evidence="13">
    <location>
        <begin position="47"/>
        <end position="68"/>
    </location>
</feature>
<evidence type="ECO:0000256" key="5">
    <source>
        <dbReference type="ARBA" id="ARBA00022617"/>
    </source>
</evidence>
<keyword evidence="16" id="KW-1185">Reference proteome</keyword>
<evidence type="ECO:0000256" key="4">
    <source>
        <dbReference type="ARBA" id="ARBA00022475"/>
    </source>
</evidence>
<evidence type="ECO:0000256" key="8">
    <source>
        <dbReference type="ARBA" id="ARBA00022982"/>
    </source>
</evidence>
<keyword evidence="8" id="KW-0249">Electron transport</keyword>
<dbReference type="GO" id="GO:0005886">
    <property type="term" value="C:plasma membrane"/>
    <property type="evidence" value="ECO:0007669"/>
    <property type="project" value="UniProtKB-SubCell"/>
</dbReference>
<proteinExistence type="inferred from homology"/>
<dbReference type="PANTHER" id="PTHR30529:SF1">
    <property type="entry name" value="CYTOCHROME B561 HOMOLOG 2"/>
    <property type="match status" value="1"/>
</dbReference>
<feature type="transmembrane region" description="Helical" evidence="13">
    <location>
        <begin position="12"/>
        <end position="35"/>
    </location>
</feature>
<evidence type="ECO:0000256" key="3">
    <source>
        <dbReference type="ARBA" id="ARBA00022448"/>
    </source>
</evidence>
<dbReference type="InterPro" id="IPR052168">
    <property type="entry name" value="Cytochrome_b561_oxidase"/>
</dbReference>
<feature type="domain" description="Cytochrome b561 bacterial/Ni-hydrogenase" evidence="14">
    <location>
        <begin position="9"/>
        <end position="178"/>
    </location>
</feature>
<reference evidence="15" key="1">
    <citation type="journal article" date="2014" name="Int. J. Syst. Evol. Microbiol.">
        <title>Complete genome sequence of Corynebacterium casei LMG S-19264T (=DSM 44701T), isolated from a smear-ripened cheese.</title>
        <authorList>
            <consortium name="US DOE Joint Genome Institute (JGI-PGF)"/>
            <person name="Walter F."/>
            <person name="Albersmeier A."/>
            <person name="Kalinowski J."/>
            <person name="Ruckert C."/>
        </authorList>
    </citation>
    <scope>NUCLEOTIDE SEQUENCE</scope>
    <source>
        <strain evidence="15">KCTC 32437</strain>
    </source>
</reference>
<evidence type="ECO:0000313" key="15">
    <source>
        <dbReference type="EMBL" id="GHA32949.1"/>
    </source>
</evidence>
<keyword evidence="7" id="KW-0479">Metal-binding</keyword>
<dbReference type="InterPro" id="IPR011577">
    <property type="entry name" value="Cyt_b561_bac/Ni-Hgenase"/>
</dbReference>
<keyword evidence="6 13" id="KW-0812">Transmembrane</keyword>
<protein>
    <submittedName>
        <fullName evidence="15">Cytochrome b</fullName>
    </submittedName>
</protein>
<dbReference type="RefSeq" id="WP_189426649.1">
    <property type="nucleotide sequence ID" value="NZ_BMZE01000003.1"/>
</dbReference>
<evidence type="ECO:0000256" key="7">
    <source>
        <dbReference type="ARBA" id="ARBA00022723"/>
    </source>
</evidence>
<keyword evidence="4" id="KW-1003">Cell membrane</keyword>
<evidence type="ECO:0000256" key="11">
    <source>
        <dbReference type="ARBA" id="ARBA00023136"/>
    </source>
</evidence>
<dbReference type="SUPFAM" id="SSF81342">
    <property type="entry name" value="Transmembrane di-heme cytochromes"/>
    <property type="match status" value="1"/>
</dbReference>
<keyword evidence="5" id="KW-0349">Heme</keyword>
<evidence type="ECO:0000256" key="10">
    <source>
        <dbReference type="ARBA" id="ARBA00023004"/>
    </source>
</evidence>
<evidence type="ECO:0000259" key="14">
    <source>
        <dbReference type="Pfam" id="PF01292"/>
    </source>
</evidence>
<dbReference type="GO" id="GO:0009055">
    <property type="term" value="F:electron transfer activity"/>
    <property type="evidence" value="ECO:0007669"/>
    <property type="project" value="InterPro"/>
</dbReference>
<dbReference type="GO" id="GO:0046872">
    <property type="term" value="F:metal ion binding"/>
    <property type="evidence" value="ECO:0007669"/>
    <property type="project" value="UniProtKB-KW"/>
</dbReference>
<dbReference type="InterPro" id="IPR016174">
    <property type="entry name" value="Di-haem_cyt_TM"/>
</dbReference>
<evidence type="ECO:0000256" key="1">
    <source>
        <dbReference type="ARBA" id="ARBA00001970"/>
    </source>
</evidence>
<sequence length="187" mass="20561">MTKPSALSYRPVAIILHWLVALFVISTVPAGIIMLEEGLARSVQDRLFIFHKNIGVVIFLLVIARIVFRAFNPPPPLPSSIPVLQRHVASATHIGLYGLLLIMTISGYVYVIAGGFPIEGLDAIGVPHLVPEDEGLSKSALSIHLAARFVLIALVFAHVGAALYHWLIRRDGVFERMAPMLRRSSQR</sequence>
<evidence type="ECO:0000256" key="13">
    <source>
        <dbReference type="SAM" id="Phobius"/>
    </source>
</evidence>
<feature type="transmembrane region" description="Helical" evidence="13">
    <location>
        <begin position="145"/>
        <end position="167"/>
    </location>
</feature>
<feature type="transmembrane region" description="Helical" evidence="13">
    <location>
        <begin position="88"/>
        <end position="111"/>
    </location>
</feature>
<evidence type="ECO:0000313" key="16">
    <source>
        <dbReference type="Proteomes" id="UP000646579"/>
    </source>
</evidence>
<name>A0A918SD53_9HYPH</name>
<evidence type="ECO:0000256" key="2">
    <source>
        <dbReference type="ARBA" id="ARBA00004651"/>
    </source>
</evidence>
<comment type="caution">
    <text evidence="15">The sequence shown here is derived from an EMBL/GenBank/DDBJ whole genome shotgun (WGS) entry which is preliminary data.</text>
</comment>
<organism evidence="15 16">
    <name type="scientific">Devosia pacifica</name>
    <dbReference type="NCBI Taxonomy" id="1335967"/>
    <lineage>
        <taxon>Bacteria</taxon>
        <taxon>Pseudomonadati</taxon>
        <taxon>Pseudomonadota</taxon>
        <taxon>Alphaproteobacteria</taxon>
        <taxon>Hyphomicrobiales</taxon>
        <taxon>Devosiaceae</taxon>
        <taxon>Devosia</taxon>
    </lineage>
</organism>
<keyword evidence="3" id="KW-0813">Transport</keyword>